<dbReference type="InterPro" id="IPR009057">
    <property type="entry name" value="Homeodomain-like_sf"/>
</dbReference>
<dbReference type="GO" id="GO:0003700">
    <property type="term" value="F:DNA-binding transcription factor activity"/>
    <property type="evidence" value="ECO:0007669"/>
    <property type="project" value="InterPro"/>
</dbReference>
<gene>
    <name evidence="5" type="ORF">HDE68_002032</name>
</gene>
<dbReference type="SMART" id="SM00342">
    <property type="entry name" value="HTH_ARAC"/>
    <property type="match status" value="1"/>
</dbReference>
<dbReference type="PROSITE" id="PS01124">
    <property type="entry name" value="HTH_ARAC_FAMILY_2"/>
    <property type="match status" value="1"/>
</dbReference>
<evidence type="ECO:0000256" key="2">
    <source>
        <dbReference type="ARBA" id="ARBA00023125"/>
    </source>
</evidence>
<dbReference type="InterPro" id="IPR054015">
    <property type="entry name" value="ExsA-like_N"/>
</dbReference>
<keyword evidence="2 5" id="KW-0238">DNA-binding</keyword>
<evidence type="ECO:0000256" key="3">
    <source>
        <dbReference type="ARBA" id="ARBA00023163"/>
    </source>
</evidence>
<dbReference type="EMBL" id="JACHCE010000002">
    <property type="protein sequence ID" value="MBB5636144.1"/>
    <property type="molecule type" value="Genomic_DNA"/>
</dbReference>
<dbReference type="RefSeq" id="WP_183881397.1">
    <property type="nucleotide sequence ID" value="NZ_JACHCD010000003.1"/>
</dbReference>
<evidence type="ECO:0000256" key="1">
    <source>
        <dbReference type="ARBA" id="ARBA00023015"/>
    </source>
</evidence>
<evidence type="ECO:0000313" key="5">
    <source>
        <dbReference type="EMBL" id="MBB5636144.1"/>
    </source>
</evidence>
<evidence type="ECO:0000259" key="4">
    <source>
        <dbReference type="PROSITE" id="PS01124"/>
    </source>
</evidence>
<organism evidence="5 6">
    <name type="scientific">Pedobacter cryoconitis</name>
    <dbReference type="NCBI Taxonomy" id="188932"/>
    <lineage>
        <taxon>Bacteria</taxon>
        <taxon>Pseudomonadati</taxon>
        <taxon>Bacteroidota</taxon>
        <taxon>Sphingobacteriia</taxon>
        <taxon>Sphingobacteriales</taxon>
        <taxon>Sphingobacteriaceae</taxon>
        <taxon>Pedobacter</taxon>
    </lineage>
</organism>
<dbReference type="GO" id="GO:0043565">
    <property type="term" value="F:sequence-specific DNA binding"/>
    <property type="evidence" value="ECO:0007669"/>
    <property type="project" value="InterPro"/>
</dbReference>
<protein>
    <submittedName>
        <fullName evidence="5">AraC-like DNA-binding protein</fullName>
    </submittedName>
</protein>
<reference evidence="5 6" key="1">
    <citation type="submission" date="2020-08" db="EMBL/GenBank/DDBJ databases">
        <title>Genomic Encyclopedia of Type Strains, Phase IV (KMG-V): Genome sequencing to study the core and pangenomes of soil and plant-associated prokaryotes.</title>
        <authorList>
            <person name="Whitman W."/>
        </authorList>
    </citation>
    <scope>NUCLEOTIDE SEQUENCE [LARGE SCALE GENOMIC DNA]</scope>
    <source>
        <strain evidence="5 6">S3M1</strain>
    </source>
</reference>
<feature type="domain" description="HTH araC/xylS-type" evidence="4">
    <location>
        <begin position="187"/>
        <end position="285"/>
    </location>
</feature>
<proteinExistence type="predicted"/>
<dbReference type="Gene3D" id="1.10.10.60">
    <property type="entry name" value="Homeodomain-like"/>
    <property type="match status" value="2"/>
</dbReference>
<dbReference type="SUPFAM" id="SSF46689">
    <property type="entry name" value="Homeodomain-like"/>
    <property type="match status" value="2"/>
</dbReference>
<dbReference type="InterPro" id="IPR050204">
    <property type="entry name" value="AraC_XylS_family_regulators"/>
</dbReference>
<name>A0A7W9DZD9_9SPHI</name>
<keyword evidence="1" id="KW-0805">Transcription regulation</keyword>
<dbReference type="Pfam" id="PF22200">
    <property type="entry name" value="ExsA_N"/>
    <property type="match status" value="1"/>
</dbReference>
<sequence>MALNIYNLPYDLAPGTINPDKSVIIRCYKAQHNTVRNKIILHQNMINLLISGTKTITYPEGTVTVQEKEFLILSKGNCLTSEILPEHGLFSSILLYFSHELLADFFIKYKSSLKGEEPTDQKPYLIFKQDPFILNYINSLDLLLQSGVALSEEFNLLKLEELLLYLLKLYPAKLRSLLIVAKDNEDMQLRKTVESNIGHTVTIEELAFLCNSSMSTFKRRFKRIYNTSPQKWLLLRKLQFAAELLKHPDQRPGIIYQKIGYENHSSFTQSFKQHYGMTPRQYQDLNVKP</sequence>
<dbReference type="Pfam" id="PF12833">
    <property type="entry name" value="HTH_18"/>
    <property type="match status" value="1"/>
</dbReference>
<dbReference type="AlphaFoldDB" id="A0A7W9DZD9"/>
<accession>A0A7W9DZD9</accession>
<dbReference type="Proteomes" id="UP000537204">
    <property type="component" value="Unassembled WGS sequence"/>
</dbReference>
<dbReference type="InterPro" id="IPR018060">
    <property type="entry name" value="HTH_AraC"/>
</dbReference>
<dbReference type="PANTHER" id="PTHR46796">
    <property type="entry name" value="HTH-TYPE TRANSCRIPTIONAL ACTIVATOR RHAS-RELATED"/>
    <property type="match status" value="1"/>
</dbReference>
<keyword evidence="3" id="KW-0804">Transcription</keyword>
<evidence type="ECO:0000313" key="6">
    <source>
        <dbReference type="Proteomes" id="UP000537204"/>
    </source>
</evidence>
<comment type="caution">
    <text evidence="5">The sequence shown here is derived from an EMBL/GenBank/DDBJ whole genome shotgun (WGS) entry which is preliminary data.</text>
</comment>